<evidence type="ECO:0008006" key="3">
    <source>
        <dbReference type="Google" id="ProtNLM"/>
    </source>
</evidence>
<organism evidence="1 2">
    <name type="scientific">Arthrobacter ulcerisalmonis</name>
    <dbReference type="NCBI Taxonomy" id="2483813"/>
    <lineage>
        <taxon>Bacteria</taxon>
        <taxon>Bacillati</taxon>
        <taxon>Actinomycetota</taxon>
        <taxon>Actinomycetes</taxon>
        <taxon>Micrococcales</taxon>
        <taxon>Micrococcaceae</taxon>
        <taxon>Arthrobacter</taxon>
    </lineage>
</organism>
<dbReference type="AlphaFoldDB" id="A0A3P5X8Z3"/>
<evidence type="ECO:0000313" key="1">
    <source>
        <dbReference type="EMBL" id="VDC30952.1"/>
    </source>
</evidence>
<dbReference type="EMBL" id="UXAU01000038">
    <property type="protein sequence ID" value="VDC30952.1"/>
    <property type="molecule type" value="Genomic_DNA"/>
</dbReference>
<keyword evidence="2" id="KW-1185">Reference proteome</keyword>
<dbReference type="OrthoDB" id="4942368at2"/>
<dbReference type="SUPFAM" id="SSF48452">
    <property type="entry name" value="TPR-like"/>
    <property type="match status" value="1"/>
</dbReference>
<name>A0A3P5X8Z3_9MICC</name>
<dbReference type="RefSeq" id="WP_124092785.1">
    <property type="nucleotide sequence ID" value="NZ_CBCRYA010000001.1"/>
</dbReference>
<dbReference type="InterPro" id="IPR011990">
    <property type="entry name" value="TPR-like_helical_dom_sf"/>
</dbReference>
<proteinExistence type="predicted"/>
<sequence>MYGDQSGTSDWPEAGFPGIRINPETLAPEIVNAEACAAALEASTEPKDKIFVLLVEGHSAEAAELLAEARYSDPESFTLRAFEAEVLRVTNRLDRALDLFRQLLAEVQGTPREAQGLQYLGRTQYAAGLTSAAVESFTRALDLRVAGSADAAQIYSSTVALRRARDVLELAS</sequence>
<dbReference type="Gene3D" id="1.25.40.10">
    <property type="entry name" value="Tetratricopeptide repeat domain"/>
    <property type="match status" value="1"/>
</dbReference>
<dbReference type="Proteomes" id="UP000280861">
    <property type="component" value="Unassembled WGS sequence"/>
</dbReference>
<gene>
    <name evidence="1" type="ORF">PSET11_02678</name>
</gene>
<protein>
    <recommendedName>
        <fullName evidence="3">Tetratricopeptide repeat protein</fullName>
    </recommendedName>
</protein>
<reference evidence="1 2" key="1">
    <citation type="submission" date="2018-11" db="EMBL/GenBank/DDBJ databases">
        <authorList>
            <person name="Criscuolo A."/>
        </authorList>
    </citation>
    <scope>NUCLEOTIDE SEQUENCE [LARGE SCALE GENOMIC DNA]</scope>
    <source>
        <strain evidence="1">AT11b</strain>
    </source>
</reference>
<evidence type="ECO:0000313" key="2">
    <source>
        <dbReference type="Proteomes" id="UP000280861"/>
    </source>
</evidence>
<accession>A0A3P5X8Z3</accession>